<organism evidence="11 12">
    <name type="scientific">Rhypophila decipiens</name>
    <dbReference type="NCBI Taxonomy" id="261697"/>
    <lineage>
        <taxon>Eukaryota</taxon>
        <taxon>Fungi</taxon>
        <taxon>Dikarya</taxon>
        <taxon>Ascomycota</taxon>
        <taxon>Pezizomycotina</taxon>
        <taxon>Sordariomycetes</taxon>
        <taxon>Sordariomycetidae</taxon>
        <taxon>Sordariales</taxon>
        <taxon>Naviculisporaceae</taxon>
        <taxon>Rhypophila</taxon>
    </lineage>
</organism>
<evidence type="ECO:0000256" key="7">
    <source>
        <dbReference type="ARBA" id="ARBA00022786"/>
    </source>
</evidence>
<keyword evidence="5" id="KW-0677">Repeat</keyword>
<dbReference type="Proteomes" id="UP001301769">
    <property type="component" value="Unassembled WGS sequence"/>
</dbReference>
<keyword evidence="3" id="KW-0808">Transferase</keyword>
<dbReference type="PANTHER" id="PTHR11685">
    <property type="entry name" value="RBR FAMILY RING FINGER AND IBR DOMAIN-CONTAINING"/>
    <property type="match status" value="1"/>
</dbReference>
<evidence type="ECO:0000256" key="3">
    <source>
        <dbReference type="ARBA" id="ARBA00022679"/>
    </source>
</evidence>
<keyword evidence="8" id="KW-0862">Zinc</keyword>
<dbReference type="SMART" id="SM00647">
    <property type="entry name" value="IBR"/>
    <property type="match status" value="1"/>
</dbReference>
<dbReference type="InterPro" id="IPR031127">
    <property type="entry name" value="E3_UB_ligase_RBR"/>
</dbReference>
<dbReference type="EC" id="2.3.2.31" evidence="2"/>
<reference evidence="11" key="2">
    <citation type="submission" date="2023-05" db="EMBL/GenBank/DDBJ databases">
        <authorList>
            <consortium name="Lawrence Berkeley National Laboratory"/>
            <person name="Steindorff A."/>
            <person name="Hensen N."/>
            <person name="Bonometti L."/>
            <person name="Westerberg I."/>
            <person name="Brannstrom I.O."/>
            <person name="Guillou S."/>
            <person name="Cros-Aarteil S."/>
            <person name="Calhoun S."/>
            <person name="Haridas S."/>
            <person name="Kuo A."/>
            <person name="Mondo S."/>
            <person name="Pangilinan J."/>
            <person name="Riley R."/>
            <person name="Labutti K."/>
            <person name="Andreopoulos B."/>
            <person name="Lipzen A."/>
            <person name="Chen C."/>
            <person name="Yanf M."/>
            <person name="Daum C."/>
            <person name="Ng V."/>
            <person name="Clum A."/>
            <person name="Ohm R."/>
            <person name="Martin F."/>
            <person name="Silar P."/>
            <person name="Natvig D."/>
            <person name="Lalanne C."/>
            <person name="Gautier V."/>
            <person name="Ament-Velasquez S.L."/>
            <person name="Kruys A."/>
            <person name="Hutchinson M.I."/>
            <person name="Powell A.J."/>
            <person name="Barry K."/>
            <person name="Miller A.N."/>
            <person name="Grigoriev I.V."/>
            <person name="Debuchy R."/>
            <person name="Gladieux P."/>
            <person name="Thoren M.H."/>
            <person name="Johannesson H."/>
        </authorList>
    </citation>
    <scope>NUCLEOTIDE SEQUENCE</scope>
    <source>
        <strain evidence="11">PSN293</strain>
    </source>
</reference>
<dbReference type="GO" id="GO:0061630">
    <property type="term" value="F:ubiquitin protein ligase activity"/>
    <property type="evidence" value="ECO:0007669"/>
    <property type="project" value="UniProtKB-EC"/>
</dbReference>
<sequence length="431" mass="48241">MGQNASTDSSNQTSCDKTSSSLRGFEREGDLKDFEAWKVCWEVNLAFYEPLSGKLTCLVCKKVHDYGQGINRSTLWMATRCGSGHGQGNIEAKPGTSLGICAKCDLDFLLNVLKGKYKCRREGCRRMIRVNEAVVATAGETERPIAKAFAAELEKSKVFECLVCCDDINYRVDSPPAPTCQHDQNVCDGCMKTDFEAKVKTNRIKDLRCPDPECKQDVPPKRIRELLAGSDAVRIYDKKLALASLSKHEKFRWCKCGAGQIHLPGEASPEWKCAQKSCQRLNCYICNDVDVTDCEHLHAANERRKHEQDVQRKAAQAALVKKQQEKSKAANKEYISKTTKICPKKGCGVRIGRDSGCSHMTCKNCKTEFCWVCKVIWKNKVPLHLNTCSLAVSRKTTLSALDKSDYTAGWQDDGKYDGSNEGRLWLLDSHK</sequence>
<evidence type="ECO:0000256" key="8">
    <source>
        <dbReference type="ARBA" id="ARBA00022833"/>
    </source>
</evidence>
<dbReference type="AlphaFoldDB" id="A0AAN7AZZ5"/>
<evidence type="ECO:0000256" key="6">
    <source>
        <dbReference type="ARBA" id="ARBA00022771"/>
    </source>
</evidence>
<dbReference type="InterPro" id="IPR013083">
    <property type="entry name" value="Znf_RING/FYVE/PHD"/>
</dbReference>
<protein>
    <recommendedName>
        <fullName evidence="2">RBR-type E3 ubiquitin transferase</fullName>
        <ecNumber evidence="2">2.3.2.31</ecNumber>
    </recommendedName>
</protein>
<keyword evidence="6" id="KW-0863">Zinc-finger</keyword>
<accession>A0AAN7AZZ5</accession>
<comment type="caution">
    <text evidence="11">The sequence shown here is derived from an EMBL/GenBank/DDBJ whole genome shotgun (WGS) entry which is preliminary data.</text>
</comment>
<dbReference type="Gene3D" id="1.20.120.1750">
    <property type="match status" value="1"/>
</dbReference>
<feature type="region of interest" description="Disordered" evidence="9">
    <location>
        <begin position="1"/>
        <end position="21"/>
    </location>
</feature>
<reference evidence="11" key="1">
    <citation type="journal article" date="2023" name="Mol. Phylogenet. Evol.">
        <title>Genome-scale phylogeny and comparative genomics of the fungal order Sordariales.</title>
        <authorList>
            <person name="Hensen N."/>
            <person name="Bonometti L."/>
            <person name="Westerberg I."/>
            <person name="Brannstrom I.O."/>
            <person name="Guillou S."/>
            <person name="Cros-Aarteil S."/>
            <person name="Calhoun S."/>
            <person name="Haridas S."/>
            <person name="Kuo A."/>
            <person name="Mondo S."/>
            <person name="Pangilinan J."/>
            <person name="Riley R."/>
            <person name="LaButti K."/>
            <person name="Andreopoulos B."/>
            <person name="Lipzen A."/>
            <person name="Chen C."/>
            <person name="Yan M."/>
            <person name="Daum C."/>
            <person name="Ng V."/>
            <person name="Clum A."/>
            <person name="Steindorff A."/>
            <person name="Ohm R.A."/>
            <person name="Martin F."/>
            <person name="Silar P."/>
            <person name="Natvig D.O."/>
            <person name="Lalanne C."/>
            <person name="Gautier V."/>
            <person name="Ament-Velasquez S.L."/>
            <person name="Kruys A."/>
            <person name="Hutchinson M.I."/>
            <person name="Powell A.J."/>
            <person name="Barry K."/>
            <person name="Miller A.N."/>
            <person name="Grigoriev I.V."/>
            <person name="Debuchy R."/>
            <person name="Gladieux P."/>
            <person name="Hiltunen Thoren M."/>
            <person name="Johannesson H."/>
        </authorList>
    </citation>
    <scope>NUCLEOTIDE SEQUENCE</scope>
    <source>
        <strain evidence="11">PSN293</strain>
    </source>
</reference>
<evidence type="ECO:0000313" key="12">
    <source>
        <dbReference type="Proteomes" id="UP001301769"/>
    </source>
</evidence>
<dbReference type="InterPro" id="IPR044066">
    <property type="entry name" value="TRIAD_supradom"/>
</dbReference>
<evidence type="ECO:0000256" key="4">
    <source>
        <dbReference type="ARBA" id="ARBA00022723"/>
    </source>
</evidence>
<dbReference type="GO" id="GO:0016567">
    <property type="term" value="P:protein ubiquitination"/>
    <property type="evidence" value="ECO:0007669"/>
    <property type="project" value="InterPro"/>
</dbReference>
<comment type="catalytic activity">
    <reaction evidence="1">
        <text>[E2 ubiquitin-conjugating enzyme]-S-ubiquitinyl-L-cysteine + [acceptor protein]-L-lysine = [E2 ubiquitin-conjugating enzyme]-L-cysteine + [acceptor protein]-N(6)-ubiquitinyl-L-lysine.</text>
        <dbReference type="EC" id="2.3.2.31"/>
    </reaction>
</comment>
<keyword evidence="7" id="KW-0833">Ubl conjugation pathway</keyword>
<dbReference type="EMBL" id="MU858281">
    <property type="protein sequence ID" value="KAK4207651.1"/>
    <property type="molecule type" value="Genomic_DNA"/>
</dbReference>
<feature type="domain" description="RING-type" evidence="10">
    <location>
        <begin position="157"/>
        <end position="392"/>
    </location>
</feature>
<gene>
    <name evidence="11" type="ORF">QBC37DRAFT_298257</name>
</gene>
<evidence type="ECO:0000256" key="1">
    <source>
        <dbReference type="ARBA" id="ARBA00001798"/>
    </source>
</evidence>
<dbReference type="GO" id="GO:0008270">
    <property type="term" value="F:zinc ion binding"/>
    <property type="evidence" value="ECO:0007669"/>
    <property type="project" value="UniProtKB-KW"/>
</dbReference>
<dbReference type="InterPro" id="IPR002867">
    <property type="entry name" value="IBR_dom"/>
</dbReference>
<dbReference type="PROSITE" id="PS51873">
    <property type="entry name" value="TRIAD"/>
    <property type="match status" value="1"/>
</dbReference>
<dbReference type="SUPFAM" id="SSF57850">
    <property type="entry name" value="RING/U-box"/>
    <property type="match status" value="2"/>
</dbReference>
<evidence type="ECO:0000259" key="10">
    <source>
        <dbReference type="PROSITE" id="PS51873"/>
    </source>
</evidence>
<keyword evidence="4" id="KW-0479">Metal-binding</keyword>
<evidence type="ECO:0000256" key="2">
    <source>
        <dbReference type="ARBA" id="ARBA00012251"/>
    </source>
</evidence>
<name>A0AAN7AZZ5_9PEZI</name>
<keyword evidence="12" id="KW-1185">Reference proteome</keyword>
<evidence type="ECO:0000313" key="11">
    <source>
        <dbReference type="EMBL" id="KAK4207651.1"/>
    </source>
</evidence>
<dbReference type="Gene3D" id="3.30.40.10">
    <property type="entry name" value="Zinc/RING finger domain, C3HC4 (zinc finger)"/>
    <property type="match status" value="1"/>
</dbReference>
<proteinExistence type="predicted"/>
<dbReference type="CDD" id="cd20336">
    <property type="entry name" value="Rcat_RBR"/>
    <property type="match status" value="1"/>
</dbReference>
<evidence type="ECO:0000256" key="5">
    <source>
        <dbReference type="ARBA" id="ARBA00022737"/>
    </source>
</evidence>
<dbReference type="Pfam" id="PF22191">
    <property type="entry name" value="IBR_1"/>
    <property type="match status" value="1"/>
</dbReference>
<evidence type="ECO:0000256" key="9">
    <source>
        <dbReference type="SAM" id="MobiDB-lite"/>
    </source>
</evidence>